<proteinExistence type="predicted"/>
<dbReference type="FunFam" id="3.40.50.2000:FF:000013">
    <property type="entry name" value="Bifunctional UDP-N-acetylglucosamine 2-epimerase/N-acetylmannosamine kinase"/>
    <property type="match status" value="1"/>
</dbReference>
<dbReference type="Proteomes" id="UP000005207">
    <property type="component" value="Linkage group LG6"/>
</dbReference>
<dbReference type="Gene3D" id="3.30.420.40">
    <property type="match status" value="1"/>
</dbReference>
<dbReference type="GO" id="GO:0008761">
    <property type="term" value="F:UDP-N-acetylglucosamine 2-epimerase activity"/>
    <property type="evidence" value="ECO:0007669"/>
    <property type="project" value="TreeGrafter"/>
</dbReference>
<dbReference type="PROSITE" id="PS01125">
    <property type="entry name" value="ROK"/>
    <property type="match status" value="1"/>
</dbReference>
<reference evidence="3" key="3">
    <citation type="submission" date="2025-09" db="UniProtKB">
        <authorList>
            <consortium name="Ensembl"/>
        </authorList>
    </citation>
    <scope>IDENTIFICATION</scope>
</reference>
<dbReference type="GO" id="GO:0004553">
    <property type="term" value="F:hydrolase activity, hydrolyzing O-glycosyl compounds"/>
    <property type="evidence" value="ECO:0007669"/>
    <property type="project" value="InterPro"/>
</dbReference>
<feature type="binding site" evidence="1">
    <location>
        <position position="503"/>
    </location>
    <ligand>
        <name>Zn(2+)</name>
        <dbReference type="ChEBI" id="CHEBI:29105"/>
        <note>structural</note>
    </ligand>
</feature>
<dbReference type="InterPro" id="IPR020004">
    <property type="entry name" value="UDP-GlcNAc_Epase"/>
</dbReference>
<dbReference type="NCBIfam" id="TIGR03568">
    <property type="entry name" value="NeuC_NnaA"/>
    <property type="match status" value="1"/>
</dbReference>
<feature type="binding site" evidence="1">
    <location>
        <position position="493"/>
    </location>
    <ligand>
        <name>Zn(2+)</name>
        <dbReference type="ChEBI" id="CHEBI:29105"/>
        <note>structural</note>
    </ligand>
</feature>
<dbReference type="Pfam" id="PF02350">
    <property type="entry name" value="Epimerase_2"/>
    <property type="match status" value="1"/>
</dbReference>
<dbReference type="CDD" id="cd03786">
    <property type="entry name" value="GTB_UDP-GlcNAc_2-Epimerase"/>
    <property type="match status" value="1"/>
</dbReference>
<dbReference type="FunFam" id="3.40.50.2000:FF:000015">
    <property type="entry name" value="Bifunctional UDP-N-acetylglucosamine 2-epimerase/N-acetylmannosamine kinase"/>
    <property type="match status" value="1"/>
</dbReference>
<gene>
    <name evidence="3" type="primary">GNE</name>
    <name evidence="3" type="synonym">gne</name>
</gene>
<dbReference type="PANTHER" id="PTHR18964">
    <property type="entry name" value="ROK (REPRESSOR, ORF, KINASE) FAMILY"/>
    <property type="match status" value="1"/>
</dbReference>
<dbReference type="Ensembl" id="ENSONIT00000034381.1">
    <property type="protein sequence ID" value="ENSONIP00000057221.1"/>
    <property type="gene ID" value="ENSONIG00000016228.2"/>
</dbReference>
<sequence>NEKNRKLRVCVATCNRADYSKLAPIMSGIKSHPEDFELEVVVLGSHLIDDYGNTFRMIEQDDFDIGSKLHTIVRGEDEAAMVESVGLALVKLPDVIQRLKPDILVVHGDRFDALALATAAALMNIRILHLEGGEVSGTIDDSIRHAISKLAHYHACCTRMAEQHLIAMCEDHSRILLAGCPSYDKLLLPHHREDYMDIIKSWLGDKVQEGDYIVALQHPVTTDIQHSIKIYGLMLDALISFNKKTLILFPNIDAGSKEMVRVMRRKGIEQHPNFRAVKHIPFEQFIQLVSHAGCMIGNSSCGVREAGAFGTPVINLGTRQTGRETGENVLHVRDADTHNKIYHALELQFGKRYPCSKIYGDGNAVPRILKFLRSIDLDEPLQKTFCFPPVKDPISQDIDHILETQSALAVDLGGTNLRVAIVCMRGTIVKKYSQPNPKTFEARMELILKMCNDAMRDAVGLNCRILGVGIGGGIIHHNELVHGSTFCAAELGHIMVSLEGPECMCGSRGCIEAYASGMALQREAKKLHDEDLLKVEGMDMKLSEPITAAHLINAAKMGNSKADAVLTKAATALGVGIINILHIVNPSQVILSGVLASCYQAPVQHVISQRALFSVQNIKVVTSDLEEPALLGAASMVLDYATRRIY</sequence>
<name>A0A669D9I4_ORENI</name>
<dbReference type="PANTHER" id="PTHR18964:SF149">
    <property type="entry name" value="BIFUNCTIONAL UDP-N-ACETYLGLUCOSAMINE 2-EPIMERASE_N-ACETYLMANNOSAMINE KINASE"/>
    <property type="match status" value="1"/>
</dbReference>
<reference evidence="3" key="2">
    <citation type="submission" date="2025-08" db="UniProtKB">
        <authorList>
            <consortium name="Ensembl"/>
        </authorList>
    </citation>
    <scope>IDENTIFICATION</scope>
</reference>
<dbReference type="SUPFAM" id="SSF53067">
    <property type="entry name" value="Actin-like ATPase domain"/>
    <property type="match status" value="2"/>
</dbReference>
<feature type="binding site" evidence="1">
    <location>
        <position position="505"/>
    </location>
    <ligand>
        <name>Zn(2+)</name>
        <dbReference type="ChEBI" id="CHEBI:29105"/>
        <note>structural</note>
    </ligand>
</feature>
<dbReference type="AlphaFoldDB" id="A0A669D9I4"/>
<evidence type="ECO:0000259" key="2">
    <source>
        <dbReference type="Pfam" id="PF02350"/>
    </source>
</evidence>
<dbReference type="Gene3D" id="3.40.50.2000">
    <property type="entry name" value="Glycogen Phosphorylase B"/>
    <property type="match status" value="2"/>
</dbReference>
<feature type="domain" description="UDP-N-acetylglucosamine 2-epimerase" evidence="2">
    <location>
        <begin position="34"/>
        <end position="372"/>
    </location>
</feature>
<organism evidence="3 4">
    <name type="scientific">Oreochromis niloticus</name>
    <name type="common">Nile tilapia</name>
    <name type="synonym">Tilapia nilotica</name>
    <dbReference type="NCBI Taxonomy" id="8128"/>
    <lineage>
        <taxon>Eukaryota</taxon>
        <taxon>Metazoa</taxon>
        <taxon>Chordata</taxon>
        <taxon>Craniata</taxon>
        <taxon>Vertebrata</taxon>
        <taxon>Euteleostomi</taxon>
        <taxon>Actinopterygii</taxon>
        <taxon>Neopterygii</taxon>
        <taxon>Teleostei</taxon>
        <taxon>Neoteleostei</taxon>
        <taxon>Acanthomorphata</taxon>
        <taxon>Ovalentaria</taxon>
        <taxon>Cichlomorphae</taxon>
        <taxon>Cichliformes</taxon>
        <taxon>Cichlidae</taxon>
        <taxon>African cichlids</taxon>
        <taxon>Pseudocrenilabrinae</taxon>
        <taxon>Oreochromini</taxon>
        <taxon>Oreochromis</taxon>
    </lineage>
</organism>
<dbReference type="InterPro" id="IPR043129">
    <property type="entry name" value="ATPase_NBD"/>
</dbReference>
<evidence type="ECO:0000313" key="4">
    <source>
        <dbReference type="Proteomes" id="UP000005207"/>
    </source>
</evidence>
<dbReference type="InterPro" id="IPR000600">
    <property type="entry name" value="ROK"/>
</dbReference>
<dbReference type="GO" id="GO:0009384">
    <property type="term" value="F:N-acylmannosamine kinase activity"/>
    <property type="evidence" value="ECO:0007669"/>
    <property type="project" value="TreeGrafter"/>
</dbReference>
<keyword evidence="4" id="KW-1185">Reference proteome</keyword>
<dbReference type="SUPFAM" id="SSF53756">
    <property type="entry name" value="UDP-Glycosyltransferase/glycogen phosphorylase"/>
    <property type="match status" value="1"/>
</dbReference>
<dbReference type="GeneTree" id="ENSGT00390000017246"/>
<protein>
    <submittedName>
        <fullName evidence="3">Glucosamine (UDP-N-acetyl)-2-epimerase/N-acetylmannosamine kinase</fullName>
    </submittedName>
</protein>
<reference evidence="4" key="1">
    <citation type="submission" date="2012-01" db="EMBL/GenBank/DDBJ databases">
        <title>The Genome Sequence of Oreochromis niloticus (Nile Tilapia).</title>
        <authorList>
            <consortium name="Broad Institute Genome Assembly Team"/>
            <consortium name="Broad Institute Sequencing Platform"/>
            <person name="Di Palma F."/>
            <person name="Johnson J."/>
            <person name="Lander E.S."/>
            <person name="Lindblad-Toh K."/>
        </authorList>
    </citation>
    <scope>NUCLEOTIDE SEQUENCE [LARGE SCALE GENOMIC DNA]</scope>
</reference>
<dbReference type="Pfam" id="PF00480">
    <property type="entry name" value="ROK"/>
    <property type="match status" value="1"/>
</dbReference>
<accession>A0A669D9I4</accession>
<evidence type="ECO:0000313" key="3">
    <source>
        <dbReference type="Ensembl" id="ENSONIP00000057221.1"/>
    </source>
</evidence>
<evidence type="ECO:0000256" key="1">
    <source>
        <dbReference type="PIRSR" id="PIRSR620004-3"/>
    </source>
</evidence>
<dbReference type="GO" id="GO:0006047">
    <property type="term" value="P:UDP-N-acetylglucosamine metabolic process"/>
    <property type="evidence" value="ECO:0007669"/>
    <property type="project" value="InterPro"/>
</dbReference>
<dbReference type="InterPro" id="IPR049874">
    <property type="entry name" value="ROK_cs"/>
</dbReference>
<feature type="binding site" evidence="1">
    <location>
        <position position="510"/>
    </location>
    <ligand>
        <name>Zn(2+)</name>
        <dbReference type="ChEBI" id="CHEBI:29105"/>
        <note>structural</note>
    </ligand>
</feature>
<dbReference type="InterPro" id="IPR003331">
    <property type="entry name" value="UDP_GlcNAc_Epimerase_2_dom"/>
</dbReference>